<feature type="domain" description="FAD-binding PCMH-type" evidence="3">
    <location>
        <begin position="1"/>
        <end position="220"/>
    </location>
</feature>
<dbReference type="Pfam" id="PF03450">
    <property type="entry name" value="CO_deh_flav_C"/>
    <property type="match status" value="1"/>
</dbReference>
<dbReference type="InterPro" id="IPR016167">
    <property type="entry name" value="FAD-bd_PCMH_sub1"/>
</dbReference>
<dbReference type="PROSITE" id="PS51387">
    <property type="entry name" value="FAD_PCMH"/>
    <property type="match status" value="1"/>
</dbReference>
<dbReference type="SUPFAM" id="SSF55447">
    <property type="entry name" value="CO dehydrogenase flavoprotein C-terminal domain-like"/>
    <property type="match status" value="1"/>
</dbReference>
<dbReference type="GO" id="GO:0016491">
    <property type="term" value="F:oxidoreductase activity"/>
    <property type="evidence" value="ECO:0007669"/>
    <property type="project" value="InterPro"/>
</dbReference>
<dbReference type="SMART" id="SM01092">
    <property type="entry name" value="CO_deh_flav_C"/>
    <property type="match status" value="1"/>
</dbReference>
<comment type="caution">
    <text evidence="4">The sequence shown here is derived from an EMBL/GenBank/DDBJ whole genome shotgun (WGS) entry which is preliminary data.</text>
</comment>
<dbReference type="GO" id="GO:0071949">
    <property type="term" value="F:FAD binding"/>
    <property type="evidence" value="ECO:0007669"/>
    <property type="project" value="InterPro"/>
</dbReference>
<dbReference type="OrthoDB" id="9814706at2"/>
<dbReference type="RefSeq" id="WP_062763138.1">
    <property type="nucleotide sequence ID" value="NZ_CP121042.1"/>
</dbReference>
<proteinExistence type="predicted"/>
<dbReference type="EMBL" id="LPZR01000092">
    <property type="protein sequence ID" value="KYO54283.1"/>
    <property type="molecule type" value="Genomic_DNA"/>
</dbReference>
<dbReference type="PANTHER" id="PTHR42659:SF1">
    <property type="entry name" value="OXIDOREDUCTASE"/>
    <property type="match status" value="1"/>
</dbReference>
<evidence type="ECO:0000256" key="2">
    <source>
        <dbReference type="ARBA" id="ARBA00022827"/>
    </source>
</evidence>
<dbReference type="GeneID" id="97239172"/>
<dbReference type="PANTHER" id="PTHR42659">
    <property type="entry name" value="XANTHINE DEHYDROGENASE SUBUNIT C-RELATED"/>
    <property type="match status" value="1"/>
</dbReference>
<sequence>MQPFRLHPPTPVHDPAPTGARQIAGGTNLVDLMRLGVERPTALVDLDRVSAPALRGITRLPDGTFRIGALTRMAEAAADPELGAALPMVVQSLELAASPQIRNMASLGGNLLQRTRCPYFRDVSWPCNKRERGSGCGAMEGITRHHAILGTSDSCIAAYPGDFAQAALALDAQIEITGQGGVRRMKLARLHRLPGATPDVETALDADETITAIHLPAPGWARRSLFLKRRERTSYSFALVSVACALDLDGDRVREVRLALGGVATIPWRAFPAEQLLAGERLTEECAHAAGVAAFADAVVRPDNAFKRDLGAALIARALLAARALPAAGDLPVTETRR</sequence>
<dbReference type="Proteomes" id="UP000075787">
    <property type="component" value="Unassembled WGS sequence"/>
</dbReference>
<dbReference type="Gene3D" id="3.30.43.10">
    <property type="entry name" value="Uridine Diphospho-n-acetylenolpyruvylglucosamine Reductase, domain 2"/>
    <property type="match status" value="1"/>
</dbReference>
<reference evidence="4 5" key="1">
    <citation type="submission" date="2015-12" db="EMBL/GenBank/DDBJ databases">
        <title>Genome sequence of Tistrella mobilis MCCC 1A02139.</title>
        <authorList>
            <person name="Lu L."/>
            <person name="Lai Q."/>
            <person name="Shao Z."/>
            <person name="Qian P."/>
        </authorList>
    </citation>
    <scope>NUCLEOTIDE SEQUENCE [LARGE SCALE GENOMIC DNA]</scope>
    <source>
        <strain evidence="4 5">MCCC 1A02139</strain>
    </source>
</reference>
<dbReference type="InterPro" id="IPR005107">
    <property type="entry name" value="CO_DH_flav_C"/>
</dbReference>
<dbReference type="SUPFAM" id="SSF56176">
    <property type="entry name" value="FAD-binding/transporter-associated domain-like"/>
    <property type="match status" value="1"/>
</dbReference>
<keyword evidence="1" id="KW-0285">Flavoprotein</keyword>
<dbReference type="InterPro" id="IPR051312">
    <property type="entry name" value="Diverse_Substr_Oxidored"/>
</dbReference>
<evidence type="ECO:0000313" key="4">
    <source>
        <dbReference type="EMBL" id="KYO54283.1"/>
    </source>
</evidence>
<dbReference type="InterPro" id="IPR036683">
    <property type="entry name" value="CO_DH_flav_C_dom_sf"/>
</dbReference>
<dbReference type="InterPro" id="IPR016169">
    <property type="entry name" value="FAD-bd_PCMH_sub2"/>
</dbReference>
<accession>A0A162LBP2</accession>
<dbReference type="AlphaFoldDB" id="A0A162LBP2"/>
<dbReference type="Gene3D" id="3.30.390.50">
    <property type="entry name" value="CO dehydrogenase flavoprotein, C-terminal domain"/>
    <property type="match status" value="1"/>
</dbReference>
<dbReference type="Pfam" id="PF00941">
    <property type="entry name" value="FAD_binding_5"/>
    <property type="match status" value="1"/>
</dbReference>
<dbReference type="InterPro" id="IPR002346">
    <property type="entry name" value="Mopterin_DH_FAD-bd"/>
</dbReference>
<keyword evidence="2" id="KW-0274">FAD</keyword>
<organism evidence="4 5">
    <name type="scientific">Tistrella mobilis</name>
    <dbReference type="NCBI Taxonomy" id="171437"/>
    <lineage>
        <taxon>Bacteria</taxon>
        <taxon>Pseudomonadati</taxon>
        <taxon>Pseudomonadota</taxon>
        <taxon>Alphaproteobacteria</taxon>
        <taxon>Geminicoccales</taxon>
        <taxon>Geminicoccaceae</taxon>
        <taxon>Tistrella</taxon>
    </lineage>
</organism>
<dbReference type="Gene3D" id="3.30.465.10">
    <property type="match status" value="2"/>
</dbReference>
<gene>
    <name evidence="4" type="ORF">AUP44_25285</name>
</gene>
<dbReference type="InterPro" id="IPR016166">
    <property type="entry name" value="FAD-bd_PCMH"/>
</dbReference>
<evidence type="ECO:0000313" key="5">
    <source>
        <dbReference type="Proteomes" id="UP000075787"/>
    </source>
</evidence>
<protein>
    <submittedName>
        <fullName evidence="4">FAD-binding molybdopterin dehydrogenase</fullName>
    </submittedName>
</protein>
<evidence type="ECO:0000256" key="1">
    <source>
        <dbReference type="ARBA" id="ARBA00022630"/>
    </source>
</evidence>
<evidence type="ECO:0000259" key="3">
    <source>
        <dbReference type="PROSITE" id="PS51387"/>
    </source>
</evidence>
<dbReference type="InterPro" id="IPR036318">
    <property type="entry name" value="FAD-bd_PCMH-like_sf"/>
</dbReference>
<name>A0A162LBP2_9PROT</name>